<accession>F5Y9Y3</accession>
<evidence type="ECO:0000313" key="1">
    <source>
        <dbReference type="EMBL" id="AEF82194.1"/>
    </source>
</evidence>
<dbReference type="HOGENOM" id="CLU_3259275_0_0_12"/>
<reference evidence="1 2" key="2">
    <citation type="journal article" date="2011" name="ISME J.">
        <title>RNA-seq reveals cooperative metabolic interactions between two termite-gut spirochete species in co-culture.</title>
        <authorList>
            <person name="Rosenthal A.Z."/>
            <person name="Matson E.G."/>
            <person name="Eldar A."/>
            <person name="Leadbetter J.R."/>
        </authorList>
    </citation>
    <scope>NUCLEOTIDE SEQUENCE [LARGE SCALE GENOMIC DNA]</scope>
    <source>
        <strain evidence="2">ATCC BAA-888 / DSM 13862 / ZAS-9</strain>
    </source>
</reference>
<dbReference type="AlphaFoldDB" id="F5Y9Y3"/>
<dbReference type="KEGG" id="taz:TREAZ_2080"/>
<dbReference type="InParanoid" id="F5Y9Y3"/>
<dbReference type="Proteomes" id="UP000009222">
    <property type="component" value="Chromosome"/>
</dbReference>
<keyword evidence="2" id="KW-1185">Reference proteome</keyword>
<organism evidence="1 2">
    <name type="scientific">Leadbettera azotonutricia (strain ATCC BAA-888 / DSM 13862 / ZAS-9)</name>
    <name type="common">Treponema azotonutricium</name>
    <dbReference type="NCBI Taxonomy" id="545695"/>
    <lineage>
        <taxon>Bacteria</taxon>
        <taxon>Pseudomonadati</taxon>
        <taxon>Spirochaetota</taxon>
        <taxon>Spirochaetia</taxon>
        <taxon>Spirochaetales</taxon>
        <taxon>Breznakiellaceae</taxon>
        <taxon>Leadbettera</taxon>
    </lineage>
</organism>
<reference evidence="2" key="1">
    <citation type="submission" date="2009-12" db="EMBL/GenBank/DDBJ databases">
        <title>Complete sequence of Treponema azotonutricium strain ZAS-9.</title>
        <authorList>
            <person name="Tetu S.G."/>
            <person name="Matson E."/>
            <person name="Ren Q."/>
            <person name="Seshadri R."/>
            <person name="Elbourne L."/>
            <person name="Hassan K.A."/>
            <person name="Durkin A."/>
            <person name="Radune D."/>
            <person name="Mohamoud Y."/>
            <person name="Shay R."/>
            <person name="Jin S."/>
            <person name="Zhang X."/>
            <person name="Lucey K."/>
            <person name="Ballor N.R."/>
            <person name="Ottesen E."/>
            <person name="Rosenthal R."/>
            <person name="Allen A."/>
            <person name="Leadbetter J.R."/>
            <person name="Paulsen I.T."/>
        </authorList>
    </citation>
    <scope>NUCLEOTIDE SEQUENCE [LARGE SCALE GENOMIC DNA]</scope>
    <source>
        <strain evidence="2">ATCC BAA-888 / DSM 13862 / ZAS-9</strain>
    </source>
</reference>
<dbReference type="STRING" id="545695.TREAZ_2080"/>
<name>F5Y9Y3_LEAAZ</name>
<sequence length="42" mass="4764">MTAGNTHVTLKSVKYCEYFSKILLFPDFLAKIWGIQDWPGSG</sequence>
<dbReference type="EMBL" id="CP001841">
    <property type="protein sequence ID" value="AEF82194.1"/>
    <property type="molecule type" value="Genomic_DNA"/>
</dbReference>
<gene>
    <name evidence="1" type="ordered locus">TREAZ_2080</name>
</gene>
<proteinExistence type="predicted"/>
<protein>
    <submittedName>
        <fullName evidence="1">Uncharacterized protein</fullName>
    </submittedName>
</protein>
<evidence type="ECO:0000313" key="2">
    <source>
        <dbReference type="Proteomes" id="UP000009222"/>
    </source>
</evidence>